<evidence type="ECO:0000259" key="5">
    <source>
        <dbReference type="Pfam" id="PF13802"/>
    </source>
</evidence>
<dbReference type="SUPFAM" id="SSF74650">
    <property type="entry name" value="Galactose mutarotase-like"/>
    <property type="match status" value="1"/>
</dbReference>
<reference evidence="8 9" key="1">
    <citation type="submission" date="2019-02" db="EMBL/GenBank/DDBJ databases">
        <title>Isolation and identification of novel species under the genus Muribaculum.</title>
        <authorList>
            <person name="Miyake S."/>
            <person name="Ding Y."/>
            <person name="Low A."/>
            <person name="Soh M."/>
            <person name="Seedorf H."/>
        </authorList>
    </citation>
    <scope>NUCLEOTIDE SEQUENCE [LARGE SCALE GENOMIC DNA]</scope>
    <source>
        <strain evidence="8 9">TLL-A4</strain>
    </source>
</reference>
<dbReference type="InterPro" id="IPR025887">
    <property type="entry name" value="Glyco_hydro_31_N_dom"/>
</dbReference>
<dbReference type="InterPro" id="IPR051816">
    <property type="entry name" value="Glycosyl_Hydrolase_31"/>
</dbReference>
<dbReference type="InterPro" id="IPR011013">
    <property type="entry name" value="Gal_mutarotase_sf_dom"/>
</dbReference>
<keyword evidence="2" id="KW-0378">Hydrolase</keyword>
<dbReference type="Gene3D" id="2.60.40.1180">
    <property type="entry name" value="Golgi alpha-mannosidase II"/>
    <property type="match status" value="2"/>
</dbReference>
<dbReference type="InterPro" id="IPR013780">
    <property type="entry name" value="Glyco_hydro_b"/>
</dbReference>
<dbReference type="PANTHER" id="PTHR43863">
    <property type="entry name" value="HYDROLASE, PUTATIVE (AFU_ORTHOLOGUE AFUA_1G03140)-RELATED"/>
    <property type="match status" value="1"/>
</dbReference>
<dbReference type="AlphaFoldDB" id="A0A4P7VB04"/>
<comment type="similarity">
    <text evidence="1 2">Belongs to the glycosyl hydrolase 31 family.</text>
</comment>
<organism evidence="8 9">
    <name type="scientific">Muribaculum gordoncarteri</name>
    <dbReference type="NCBI Taxonomy" id="2530390"/>
    <lineage>
        <taxon>Bacteria</taxon>
        <taxon>Pseudomonadati</taxon>
        <taxon>Bacteroidota</taxon>
        <taxon>Bacteroidia</taxon>
        <taxon>Bacteroidales</taxon>
        <taxon>Muribaculaceae</taxon>
        <taxon>Muribaculum</taxon>
    </lineage>
</organism>
<dbReference type="GO" id="GO:0004553">
    <property type="term" value="F:hydrolase activity, hydrolyzing O-glycosyl compounds"/>
    <property type="evidence" value="ECO:0007669"/>
    <property type="project" value="InterPro"/>
</dbReference>
<proteinExistence type="inferred from homology"/>
<dbReference type="GO" id="GO:0005975">
    <property type="term" value="P:carbohydrate metabolic process"/>
    <property type="evidence" value="ECO:0007669"/>
    <property type="project" value="InterPro"/>
</dbReference>
<dbReference type="Proteomes" id="UP000297031">
    <property type="component" value="Chromosome"/>
</dbReference>
<feature type="chain" id="PRO_5020332675" evidence="3">
    <location>
        <begin position="21"/>
        <end position="856"/>
    </location>
</feature>
<dbReference type="InterPro" id="IPR017853">
    <property type="entry name" value="GH"/>
</dbReference>
<dbReference type="CDD" id="cd06591">
    <property type="entry name" value="GH31_xylosidase_XylS"/>
    <property type="match status" value="1"/>
</dbReference>
<dbReference type="OrthoDB" id="176168at2"/>
<dbReference type="InterPro" id="IPR033403">
    <property type="entry name" value="DUF5110"/>
</dbReference>
<dbReference type="Pfam" id="PF21365">
    <property type="entry name" value="Glyco_hydro_31_3rd"/>
    <property type="match status" value="1"/>
</dbReference>
<name>A0A4P7VB04_9BACT</name>
<evidence type="ECO:0000259" key="6">
    <source>
        <dbReference type="Pfam" id="PF17137"/>
    </source>
</evidence>
<dbReference type="SUPFAM" id="SSF51445">
    <property type="entry name" value="(Trans)glycosidases"/>
    <property type="match status" value="1"/>
</dbReference>
<keyword evidence="2" id="KW-0326">Glycosidase</keyword>
<dbReference type="CDD" id="cd14752">
    <property type="entry name" value="GH31_N"/>
    <property type="match status" value="1"/>
</dbReference>
<dbReference type="InterPro" id="IPR000322">
    <property type="entry name" value="Glyco_hydro_31_TIM"/>
</dbReference>
<dbReference type="PANTHER" id="PTHR43863:SF2">
    <property type="entry name" value="MALTASE-GLUCOAMYLASE"/>
    <property type="match status" value="1"/>
</dbReference>
<dbReference type="KEGG" id="mgod:E7746_00750"/>
<evidence type="ECO:0000256" key="2">
    <source>
        <dbReference type="RuleBase" id="RU361185"/>
    </source>
</evidence>
<feature type="signal peptide" evidence="3">
    <location>
        <begin position="1"/>
        <end position="20"/>
    </location>
</feature>
<dbReference type="Gene3D" id="2.60.120.380">
    <property type="match status" value="1"/>
</dbReference>
<gene>
    <name evidence="8" type="ORF">E7746_00750</name>
</gene>
<feature type="domain" description="Glycoside hydrolase family 31 N-terminal" evidence="5">
    <location>
        <begin position="34"/>
        <end position="192"/>
    </location>
</feature>
<dbReference type="EMBL" id="CP039393">
    <property type="protein sequence ID" value="QCD34512.1"/>
    <property type="molecule type" value="Genomic_DNA"/>
</dbReference>
<dbReference type="Gene3D" id="3.20.20.80">
    <property type="entry name" value="Glycosidases"/>
    <property type="match status" value="1"/>
</dbReference>
<feature type="domain" description="DUF5110" evidence="6">
    <location>
        <begin position="771"/>
        <end position="839"/>
    </location>
</feature>
<dbReference type="RefSeq" id="WP_136409521.1">
    <property type="nucleotide sequence ID" value="NZ_CP039393.1"/>
</dbReference>
<dbReference type="Pfam" id="PF01055">
    <property type="entry name" value="Glyco_hydro_31_2nd"/>
    <property type="match status" value="1"/>
</dbReference>
<feature type="domain" description="Glycoside hydrolase family 31 TIM barrel" evidence="4">
    <location>
        <begin position="347"/>
        <end position="659"/>
    </location>
</feature>
<dbReference type="Gene3D" id="2.60.40.1760">
    <property type="entry name" value="glycosyl hydrolase (family 31)"/>
    <property type="match status" value="1"/>
</dbReference>
<evidence type="ECO:0000259" key="7">
    <source>
        <dbReference type="Pfam" id="PF21365"/>
    </source>
</evidence>
<protein>
    <submittedName>
        <fullName evidence="8">DUF5110 domain-containing protein</fullName>
    </submittedName>
</protein>
<dbReference type="Pfam" id="PF17137">
    <property type="entry name" value="DUF5110"/>
    <property type="match status" value="1"/>
</dbReference>
<keyword evidence="3" id="KW-0732">Signal</keyword>
<evidence type="ECO:0000256" key="3">
    <source>
        <dbReference type="SAM" id="SignalP"/>
    </source>
</evidence>
<dbReference type="GO" id="GO:0030246">
    <property type="term" value="F:carbohydrate binding"/>
    <property type="evidence" value="ECO:0007669"/>
    <property type="project" value="InterPro"/>
</dbReference>
<dbReference type="SUPFAM" id="SSF51011">
    <property type="entry name" value="Glycosyl hydrolase domain"/>
    <property type="match status" value="1"/>
</dbReference>
<dbReference type="Pfam" id="PF13802">
    <property type="entry name" value="Gal_mutarotas_2"/>
    <property type="match status" value="1"/>
</dbReference>
<evidence type="ECO:0000256" key="1">
    <source>
        <dbReference type="ARBA" id="ARBA00007806"/>
    </source>
</evidence>
<accession>A0A4P7VB04</accession>
<feature type="domain" description="Glycosyl hydrolase family 31 C-terminal" evidence="7">
    <location>
        <begin position="667"/>
        <end position="755"/>
    </location>
</feature>
<evidence type="ECO:0000313" key="8">
    <source>
        <dbReference type="EMBL" id="QCD34512.1"/>
    </source>
</evidence>
<evidence type="ECO:0000259" key="4">
    <source>
        <dbReference type="Pfam" id="PF01055"/>
    </source>
</evidence>
<evidence type="ECO:0000313" key="9">
    <source>
        <dbReference type="Proteomes" id="UP000297031"/>
    </source>
</evidence>
<keyword evidence="9" id="KW-1185">Reference proteome</keyword>
<sequence length="856" mass="97121">MIRTLISCLIVLCATAAAPAKDNQAIIPFQEGSIRLTFLNDNAVRVEYAKEFSDTLPEWIYVNESPRIGKLNKTELQNGITRISAGKIKADIDRNKRAVTITDAQGRPVFTTRDITLYSTDNPDGTRDTGAQLSWDNSADEHLYGLGQFQDGFTDIKGLSRRLTQVNTQISIPFILSNKGYGILWNNYGLTEYNPGSTTVTLSRSEKAGAAREVNITTTEGARMEVRRDNTFTGVIDIPESGDYSILLDVGQKMARRHNLTIDGKTIMDQRNLWLPPTSSSIVTLTKGKHELSANLERGDNPTVTLKKLDGTSTLRSPMPAKADFTVFTGTPDEIIASFRSATGHAPMMPEWALGYIHCRERFHSQDELLSNAAEFRKREIPVDVIVQDWQYWGKHGWNSMQFDEDAYPDPKAMVDSLHGMDMRLMLSVWSKIDKNSPVGKEADAKGYYIPGSDWIDFFNPEASQFYWNNFSKRLLMPYEIDAWWQDATEPENDDLEGRRVMNGRYRGELFRNVYPLLVNRTVYEGCRTDMPQKRTMILTRCGFPGIQRYGAAMWTGDVGNDWETFRRQIASGLSMAASGMPWWTYDAGGFFRPGDQYTNDDYIQRMIRWIQAGTFMPLMRVHGFTSETEPWRYGAEAERIIGNAIKWRYRLLPYIYSLSHKVSSEGYTMMRPLVFDYPDDKNALAVKHDYMLGGNLLILPVTEPSITSRTAYLPAAKGGWYDLYDNSHLDGGREHNINVTMENIPVYVKAGSILPMSHDKQYTGDLKDEPLEIAIYTGNDGEFSLYEDEGDNYNYENGACSTIDMKWNDKSRTLEIASRKGSYPGMNKNRKFNITVNGQPSRTIDYNGNKTTLKL</sequence>
<dbReference type="InterPro" id="IPR048395">
    <property type="entry name" value="Glyco_hydro_31_C"/>
</dbReference>